<dbReference type="GO" id="GO:0008300">
    <property type="term" value="P:isoprenoid catabolic process"/>
    <property type="evidence" value="ECO:0007669"/>
    <property type="project" value="TreeGrafter"/>
</dbReference>
<dbReference type="OrthoDB" id="9807606at2"/>
<dbReference type="AlphaFoldDB" id="A0A0C6P0F8"/>
<evidence type="ECO:0000313" key="2">
    <source>
        <dbReference type="EMBL" id="CCJ52755.1"/>
    </source>
</evidence>
<dbReference type="SUPFAM" id="SSF52096">
    <property type="entry name" value="ClpP/crotonase"/>
    <property type="match status" value="1"/>
</dbReference>
<evidence type="ECO:0000256" key="1">
    <source>
        <dbReference type="ARBA" id="ARBA00005254"/>
    </source>
</evidence>
<comment type="similarity">
    <text evidence="1">Belongs to the enoyl-CoA hydratase/isomerase family.</text>
</comment>
<dbReference type="GO" id="GO:0016853">
    <property type="term" value="F:isomerase activity"/>
    <property type="evidence" value="ECO:0007669"/>
    <property type="project" value="UniProtKB-KW"/>
</dbReference>
<evidence type="ECO:0000313" key="3">
    <source>
        <dbReference type="Proteomes" id="UP000007564"/>
    </source>
</evidence>
<dbReference type="Gene3D" id="1.10.12.10">
    <property type="entry name" value="Lyase 2-enoyl-coa Hydratase, Chain A, domain 2"/>
    <property type="match status" value="1"/>
</dbReference>
<dbReference type="RefSeq" id="WP_015063886.1">
    <property type="nucleotide sequence ID" value="NC_019382.1"/>
</dbReference>
<dbReference type="PANTHER" id="PTHR42964:SF1">
    <property type="entry name" value="POLYKETIDE BIOSYNTHESIS ENOYL-COA HYDRATASE PKSH-RELATED"/>
    <property type="match status" value="1"/>
</dbReference>
<protein>
    <submittedName>
        <fullName evidence="2">Probable enoyl-CoA hydratase/isomerase</fullName>
    </submittedName>
</protein>
<dbReference type="InterPro" id="IPR029045">
    <property type="entry name" value="ClpP/crotonase-like_dom_sf"/>
</dbReference>
<organism evidence="2 3">
    <name type="scientific">Bordetella bronchiseptica 253</name>
    <dbReference type="NCBI Taxonomy" id="568707"/>
    <lineage>
        <taxon>Bacteria</taxon>
        <taxon>Pseudomonadati</taxon>
        <taxon>Pseudomonadota</taxon>
        <taxon>Betaproteobacteria</taxon>
        <taxon>Burkholderiales</taxon>
        <taxon>Alcaligenaceae</taxon>
        <taxon>Bordetella</taxon>
    </lineage>
</organism>
<reference evidence="2 3" key="1">
    <citation type="journal article" date="2012" name="BMC Genomics">
        <title>Comparative genomics of the classical Bordetella subspecies: the evolution and exchange of virulence-associated diversity amongst closely related pathogens.</title>
        <authorList>
            <person name="Park J."/>
            <person name="Zhang Y."/>
            <person name="Buboltz A.M."/>
            <person name="Zhang X."/>
            <person name="Schuster S.C."/>
            <person name="Ahuja U."/>
            <person name="Liu M."/>
            <person name="Miller J.F."/>
            <person name="Sebaihia M."/>
            <person name="Bentley S.D."/>
            <person name="Parkhill J."/>
            <person name="Harvill E.T."/>
        </authorList>
    </citation>
    <scope>NUCLEOTIDE SEQUENCE [LARGE SCALE GENOMIC DNA]</scope>
    <source>
        <strain evidence="2 3">253</strain>
    </source>
</reference>
<dbReference type="PANTHER" id="PTHR42964">
    <property type="entry name" value="ENOYL-COA HYDRATASE"/>
    <property type="match status" value="1"/>
</dbReference>
<dbReference type="EMBL" id="HE965806">
    <property type="protein sequence ID" value="CCJ52755.1"/>
    <property type="molecule type" value="Genomic_DNA"/>
</dbReference>
<dbReference type="InterPro" id="IPR001753">
    <property type="entry name" value="Enoyl-CoA_hydra/iso"/>
</dbReference>
<dbReference type="InterPro" id="IPR051683">
    <property type="entry name" value="Enoyl-CoA_Hydratase/Isomerase"/>
</dbReference>
<dbReference type="KEGG" id="bbh:BN112_0837"/>
<sequence length="264" mass="28442">MLQTLEVAYGPQTAVVWLNRPDVRNALDPRMIAELTETFMALGADNEVRAIVLAGRGKAFCAGADLNWMRRSAQAGDAENRADAQTLATMLHTIYTCPKPTIARIHGPCMAGGMGLAAACDIAVASHEACFALTETRLGLIASVISPYVLRAMGARTASRWFLSAEAFEATEAWRIGLVHELCEADRLDGQINELLGSFMLTSPHAVAQAKRLIRDVAGAPIDAALLEETAARIAEQRASADGREGLASFLEKRQPAWVPQQDQ</sequence>
<dbReference type="InterPro" id="IPR014748">
    <property type="entry name" value="Enoyl-CoA_hydra_C"/>
</dbReference>
<dbReference type="HOGENOM" id="CLU_009834_7_3_4"/>
<gene>
    <name evidence="2" type="ORF">BN112_0837</name>
</gene>
<dbReference type="Gene3D" id="3.90.226.10">
    <property type="entry name" value="2-enoyl-CoA Hydratase, Chain A, domain 1"/>
    <property type="match status" value="1"/>
</dbReference>
<dbReference type="CDD" id="cd06558">
    <property type="entry name" value="crotonase-like"/>
    <property type="match status" value="1"/>
</dbReference>
<accession>A0A0C6P0F8</accession>
<name>A0A0C6P0F8_BORBO</name>
<proteinExistence type="inferred from homology"/>
<dbReference type="Proteomes" id="UP000007564">
    <property type="component" value="Chromosome"/>
</dbReference>
<keyword evidence="2" id="KW-0413">Isomerase</keyword>
<dbReference type="Pfam" id="PF00378">
    <property type="entry name" value="ECH_1"/>
    <property type="match status" value="1"/>
</dbReference>